<evidence type="ECO:0000313" key="4">
    <source>
        <dbReference type="EMBL" id="OQE44617.1"/>
    </source>
</evidence>
<evidence type="ECO:0000256" key="2">
    <source>
        <dbReference type="ARBA" id="ARBA00022553"/>
    </source>
</evidence>
<keyword evidence="1" id="KW-0596">Phosphopantetheine</keyword>
<organism evidence="4 5">
    <name type="scientific">Penicillium coprophilum</name>
    <dbReference type="NCBI Taxonomy" id="36646"/>
    <lineage>
        <taxon>Eukaryota</taxon>
        <taxon>Fungi</taxon>
        <taxon>Dikarya</taxon>
        <taxon>Ascomycota</taxon>
        <taxon>Pezizomycotina</taxon>
        <taxon>Eurotiomycetes</taxon>
        <taxon>Eurotiomycetidae</taxon>
        <taxon>Eurotiales</taxon>
        <taxon>Aspergillaceae</taxon>
        <taxon>Penicillium</taxon>
    </lineage>
</organism>
<dbReference type="STRING" id="36646.A0A1V6V1S8"/>
<dbReference type="GO" id="GO:0044550">
    <property type="term" value="P:secondary metabolite biosynthetic process"/>
    <property type="evidence" value="ECO:0007669"/>
    <property type="project" value="TreeGrafter"/>
</dbReference>
<dbReference type="InterPro" id="IPR042099">
    <property type="entry name" value="ANL_N_sf"/>
</dbReference>
<dbReference type="Proteomes" id="UP000191500">
    <property type="component" value="Unassembled WGS sequence"/>
</dbReference>
<dbReference type="PANTHER" id="PTHR45527:SF1">
    <property type="entry name" value="FATTY ACID SYNTHASE"/>
    <property type="match status" value="1"/>
</dbReference>
<keyword evidence="2" id="KW-0597">Phosphoprotein</keyword>
<dbReference type="InterPro" id="IPR000873">
    <property type="entry name" value="AMP-dep_synth/lig_dom"/>
</dbReference>
<keyword evidence="5" id="KW-1185">Reference proteome</keyword>
<accession>A0A1V6V1S8</accession>
<name>A0A1V6V1S8_9EURO</name>
<protein>
    <recommendedName>
        <fullName evidence="3">AMP-dependent synthetase/ligase domain-containing protein</fullName>
    </recommendedName>
</protein>
<dbReference type="Pfam" id="PF00501">
    <property type="entry name" value="AMP-binding"/>
    <property type="match status" value="1"/>
</dbReference>
<dbReference type="SUPFAM" id="SSF52777">
    <property type="entry name" value="CoA-dependent acyltransferases"/>
    <property type="match status" value="1"/>
</dbReference>
<dbReference type="GO" id="GO:0043041">
    <property type="term" value="P:amino acid activation for nonribosomal peptide biosynthetic process"/>
    <property type="evidence" value="ECO:0007669"/>
    <property type="project" value="TreeGrafter"/>
</dbReference>
<evidence type="ECO:0000259" key="3">
    <source>
        <dbReference type="Pfam" id="PF00501"/>
    </source>
</evidence>
<dbReference type="Gene3D" id="3.40.50.12780">
    <property type="entry name" value="N-terminal domain of ligase-like"/>
    <property type="match status" value="2"/>
</dbReference>
<sequence>MTYCPLEYDTPSARLDMQTTKIHASMALRDLRGLSTGPANDLSVVLPAVSLETFAYKMFTSGTKSEPKASTLSYGAVAQYVRQANVSDGLKPGSRVLPSLQIDSLYVRPLILGLLTLSSVLTLRTVILGGEIISPGFLEQSVECVDLYDSFGPTETAVQVFIHRTRRGTCVAYDAAPGNLVILVNRDGEVCYADEPGEVLIADNQVFEGYYVNKIATEGALARLPVFGNTRFYRTGDLGVYTPGLRLHPAVYRAVVSDVQGRLQAVVQAHEPKQELETMEIMDFCKIHLLERLVSIVSQEGVKVAQASSIQRQFFLSQEQLGNTTYIVPLLYRVMSRDLSKILDTIQKIVQHREIFRTTFDLEGNTVMQKVVAYARYNFEVDDLR</sequence>
<evidence type="ECO:0000256" key="1">
    <source>
        <dbReference type="ARBA" id="ARBA00022450"/>
    </source>
</evidence>
<dbReference type="SUPFAM" id="SSF56801">
    <property type="entry name" value="Acetyl-CoA synthetase-like"/>
    <property type="match status" value="1"/>
</dbReference>
<dbReference type="GO" id="GO:0031177">
    <property type="term" value="F:phosphopantetheine binding"/>
    <property type="evidence" value="ECO:0007669"/>
    <property type="project" value="TreeGrafter"/>
</dbReference>
<dbReference type="PANTHER" id="PTHR45527">
    <property type="entry name" value="NONRIBOSOMAL PEPTIDE SYNTHETASE"/>
    <property type="match status" value="1"/>
</dbReference>
<gene>
    <name evidence="4" type="ORF">PENCOP_c002G01845</name>
</gene>
<dbReference type="InterPro" id="IPR023213">
    <property type="entry name" value="CAT-like_dom_sf"/>
</dbReference>
<dbReference type="AlphaFoldDB" id="A0A1V6V1S8"/>
<dbReference type="GO" id="GO:0005737">
    <property type="term" value="C:cytoplasm"/>
    <property type="evidence" value="ECO:0007669"/>
    <property type="project" value="TreeGrafter"/>
</dbReference>
<reference evidence="5" key="1">
    <citation type="journal article" date="2017" name="Nat. Microbiol.">
        <title>Global analysis of biosynthetic gene clusters reveals vast potential of secondary metabolite production in Penicillium species.</title>
        <authorList>
            <person name="Nielsen J.C."/>
            <person name="Grijseels S."/>
            <person name="Prigent S."/>
            <person name="Ji B."/>
            <person name="Dainat J."/>
            <person name="Nielsen K.F."/>
            <person name="Frisvad J.C."/>
            <person name="Workman M."/>
            <person name="Nielsen J."/>
        </authorList>
    </citation>
    <scope>NUCLEOTIDE SEQUENCE [LARGE SCALE GENOMIC DNA]</scope>
    <source>
        <strain evidence="5">IBT 31321</strain>
    </source>
</reference>
<evidence type="ECO:0000313" key="5">
    <source>
        <dbReference type="Proteomes" id="UP000191500"/>
    </source>
</evidence>
<dbReference type="EMBL" id="MDDG01000002">
    <property type="protein sequence ID" value="OQE44617.1"/>
    <property type="molecule type" value="Genomic_DNA"/>
</dbReference>
<comment type="caution">
    <text evidence="4">The sequence shown here is derived from an EMBL/GenBank/DDBJ whole genome shotgun (WGS) entry which is preliminary data.</text>
</comment>
<dbReference type="Gene3D" id="3.30.559.10">
    <property type="entry name" value="Chloramphenicol acetyltransferase-like domain"/>
    <property type="match status" value="1"/>
</dbReference>
<feature type="domain" description="AMP-dependent synthetase/ligase" evidence="3">
    <location>
        <begin position="122"/>
        <end position="211"/>
    </location>
</feature>
<proteinExistence type="predicted"/>